<evidence type="ECO:0000313" key="4">
    <source>
        <dbReference type="Proteomes" id="UP000238937"/>
    </source>
</evidence>
<dbReference type="CDD" id="cd05233">
    <property type="entry name" value="SDR_c"/>
    <property type="match status" value="1"/>
</dbReference>
<dbReference type="AlphaFoldDB" id="A0A2T1GCC3"/>
<comment type="similarity">
    <text evidence="1">Belongs to the short-chain dehydrogenases/reductases (SDR) family.</text>
</comment>
<name>A0A2T1GCC3_9CYAN</name>
<reference evidence="3 4" key="1">
    <citation type="submission" date="2018-03" db="EMBL/GenBank/DDBJ databases">
        <title>The ancient ancestry and fast evolution of plastids.</title>
        <authorList>
            <person name="Moore K.R."/>
            <person name="Magnabosco C."/>
            <person name="Momper L."/>
            <person name="Gold D.A."/>
            <person name="Bosak T."/>
            <person name="Fournier G.P."/>
        </authorList>
    </citation>
    <scope>NUCLEOTIDE SEQUENCE [LARGE SCALE GENOMIC DNA]</scope>
    <source>
        <strain evidence="3 4">CCALA 037</strain>
    </source>
</reference>
<dbReference type="PANTHER" id="PTHR43639">
    <property type="entry name" value="OXIDOREDUCTASE, SHORT-CHAIN DEHYDROGENASE/REDUCTASE FAMILY (AFU_ORTHOLOGUE AFUA_5G02870)"/>
    <property type="match status" value="1"/>
</dbReference>
<dbReference type="Proteomes" id="UP000238937">
    <property type="component" value="Unassembled WGS sequence"/>
</dbReference>
<protein>
    <submittedName>
        <fullName evidence="3">NAD(P)-dependent oxidoreductase</fullName>
    </submittedName>
</protein>
<evidence type="ECO:0000256" key="1">
    <source>
        <dbReference type="ARBA" id="ARBA00006484"/>
    </source>
</evidence>
<feature type="non-terminal residue" evidence="3">
    <location>
        <position position="1"/>
    </location>
</feature>
<dbReference type="EMBL" id="PVWO01000215">
    <property type="protein sequence ID" value="PSB55040.1"/>
    <property type="molecule type" value="Genomic_DNA"/>
</dbReference>
<dbReference type="Pfam" id="PF13561">
    <property type="entry name" value="adh_short_C2"/>
    <property type="match status" value="1"/>
</dbReference>
<evidence type="ECO:0000256" key="2">
    <source>
        <dbReference type="ARBA" id="ARBA00023002"/>
    </source>
</evidence>
<keyword evidence="4" id="KW-1185">Reference proteome</keyword>
<organism evidence="3 4">
    <name type="scientific">Chamaesiphon polymorphus CCALA 037</name>
    <dbReference type="NCBI Taxonomy" id="2107692"/>
    <lineage>
        <taxon>Bacteria</taxon>
        <taxon>Bacillati</taxon>
        <taxon>Cyanobacteriota</taxon>
        <taxon>Cyanophyceae</taxon>
        <taxon>Gomontiellales</taxon>
        <taxon>Chamaesiphonaceae</taxon>
        <taxon>Chamaesiphon</taxon>
    </lineage>
</organism>
<dbReference type="SUPFAM" id="SSF51735">
    <property type="entry name" value="NAD(P)-binding Rossmann-fold domains"/>
    <property type="match status" value="1"/>
</dbReference>
<dbReference type="OrthoDB" id="9785520at2"/>
<accession>A0A2T1GCC3</accession>
<dbReference type="Gene3D" id="3.40.50.720">
    <property type="entry name" value="NAD(P)-binding Rossmann-like Domain"/>
    <property type="match status" value="1"/>
</dbReference>
<sequence length="176" mass="18788">VDVLINNAGIFAVKPFAEYSIDELDRYLSYVRGTFALTQEAVKQMRWQGDGGAIINIGTILTFHASQSIPASAPIMAKAAITAMAKNLSFELAEDRIRINTIAPGIVPTPLHGELTPETLNYLDRQHPLGRVGTPKDIADAVLYLANASWVTGTILPVDGGIAAGGDGFNNRQQAA</sequence>
<evidence type="ECO:0000313" key="3">
    <source>
        <dbReference type="EMBL" id="PSB55040.1"/>
    </source>
</evidence>
<proteinExistence type="inferred from homology"/>
<dbReference type="PANTHER" id="PTHR43639:SF1">
    <property type="entry name" value="SHORT-CHAIN DEHYDROGENASE_REDUCTASE FAMILY PROTEIN"/>
    <property type="match status" value="1"/>
</dbReference>
<dbReference type="InterPro" id="IPR036291">
    <property type="entry name" value="NAD(P)-bd_dom_sf"/>
</dbReference>
<dbReference type="GO" id="GO:0016491">
    <property type="term" value="F:oxidoreductase activity"/>
    <property type="evidence" value="ECO:0007669"/>
    <property type="project" value="UniProtKB-KW"/>
</dbReference>
<gene>
    <name evidence="3" type="ORF">C7B77_16330</name>
</gene>
<comment type="caution">
    <text evidence="3">The sequence shown here is derived from an EMBL/GenBank/DDBJ whole genome shotgun (WGS) entry which is preliminary data.</text>
</comment>
<dbReference type="PRINTS" id="PR00081">
    <property type="entry name" value="GDHRDH"/>
</dbReference>
<dbReference type="RefSeq" id="WP_106306959.1">
    <property type="nucleotide sequence ID" value="NZ_PVWO01000215.1"/>
</dbReference>
<dbReference type="InterPro" id="IPR002347">
    <property type="entry name" value="SDR_fam"/>
</dbReference>
<keyword evidence="2" id="KW-0560">Oxidoreductase</keyword>